<evidence type="ECO:0000313" key="9">
    <source>
        <dbReference type="EMBL" id="TNU73897.1"/>
    </source>
</evidence>
<accession>A0A5C5BD13</accession>
<dbReference type="InterPro" id="IPR051393">
    <property type="entry name" value="ABC_transporter_permease"/>
</dbReference>
<sequence length="301" mass="33331">MSSVVAERPGQVRKVRRRLTGLWFTVPFLLVFVFVFIAPLAYTIWLSLFQTKLIGGTSFVGADNFVAVFQDPKFWEGLGRVSLFLLVQVPVMLAMALVAALVIDSARLHGIRFFRIAMFLPYAVPSVAAVLMWGFMYGERFGLVGNLNGWLGTDFSVLSQQWLLVGIGNIVTWSFMGYNMLILYSSLKAISPELYEAAALDGAGQLRIVRNIKLPAVQGSIVVAVIFSIIGSFQLFNEPNIMQKLVPNLISTYYTPNMYAYNLSFTGQQVNYAAALAIIMGVVTAVIAYVVQLRGNREALK</sequence>
<keyword evidence="3" id="KW-1003">Cell membrane</keyword>
<evidence type="ECO:0000256" key="4">
    <source>
        <dbReference type="ARBA" id="ARBA00022692"/>
    </source>
</evidence>
<dbReference type="GO" id="GO:0055085">
    <property type="term" value="P:transmembrane transport"/>
    <property type="evidence" value="ECO:0007669"/>
    <property type="project" value="InterPro"/>
</dbReference>
<evidence type="ECO:0000256" key="6">
    <source>
        <dbReference type="ARBA" id="ARBA00023136"/>
    </source>
</evidence>
<feature type="transmembrane region" description="Helical" evidence="7">
    <location>
        <begin position="272"/>
        <end position="291"/>
    </location>
</feature>
<name>A0A5C5BD13_9MICO</name>
<dbReference type="PROSITE" id="PS50928">
    <property type="entry name" value="ABC_TM1"/>
    <property type="match status" value="1"/>
</dbReference>
<feature type="transmembrane region" description="Helical" evidence="7">
    <location>
        <begin position="21"/>
        <end position="45"/>
    </location>
</feature>
<dbReference type="PANTHER" id="PTHR30193">
    <property type="entry name" value="ABC TRANSPORTER PERMEASE PROTEIN"/>
    <property type="match status" value="1"/>
</dbReference>
<evidence type="ECO:0000256" key="3">
    <source>
        <dbReference type="ARBA" id="ARBA00022475"/>
    </source>
</evidence>
<feature type="transmembrane region" description="Helical" evidence="7">
    <location>
        <begin position="216"/>
        <end position="236"/>
    </location>
</feature>
<dbReference type="InterPro" id="IPR035906">
    <property type="entry name" value="MetI-like_sf"/>
</dbReference>
<evidence type="ECO:0000256" key="2">
    <source>
        <dbReference type="ARBA" id="ARBA00022448"/>
    </source>
</evidence>
<comment type="caution">
    <text evidence="9">The sequence shown here is derived from an EMBL/GenBank/DDBJ whole genome shotgun (WGS) entry which is preliminary data.</text>
</comment>
<dbReference type="RefSeq" id="WP_108718627.1">
    <property type="nucleotide sequence ID" value="NZ_DAMDJA010000148.1"/>
</dbReference>
<dbReference type="OrthoDB" id="3210259at2"/>
<dbReference type="EMBL" id="VENP01000030">
    <property type="protein sequence ID" value="TNU73897.1"/>
    <property type="molecule type" value="Genomic_DNA"/>
</dbReference>
<dbReference type="Gene3D" id="1.10.3720.10">
    <property type="entry name" value="MetI-like"/>
    <property type="match status" value="1"/>
</dbReference>
<dbReference type="InterPro" id="IPR000515">
    <property type="entry name" value="MetI-like"/>
</dbReference>
<organism evidence="9 10">
    <name type="scientific">Miniimonas arenae</name>
    <dbReference type="NCBI Taxonomy" id="676201"/>
    <lineage>
        <taxon>Bacteria</taxon>
        <taxon>Bacillati</taxon>
        <taxon>Actinomycetota</taxon>
        <taxon>Actinomycetes</taxon>
        <taxon>Micrococcales</taxon>
        <taxon>Beutenbergiaceae</taxon>
        <taxon>Miniimonas</taxon>
    </lineage>
</organism>
<feature type="transmembrane region" description="Helical" evidence="7">
    <location>
        <begin position="81"/>
        <end position="104"/>
    </location>
</feature>
<evidence type="ECO:0000313" key="10">
    <source>
        <dbReference type="Proteomes" id="UP000313849"/>
    </source>
</evidence>
<dbReference type="PANTHER" id="PTHR30193:SF41">
    <property type="entry name" value="DIACETYLCHITOBIOSE UPTAKE SYSTEM PERMEASE PROTEIN NGCF"/>
    <property type="match status" value="1"/>
</dbReference>
<comment type="similarity">
    <text evidence="7">Belongs to the binding-protein-dependent transport system permease family.</text>
</comment>
<feature type="transmembrane region" description="Helical" evidence="7">
    <location>
        <begin position="162"/>
        <end position="184"/>
    </location>
</feature>
<keyword evidence="2 7" id="KW-0813">Transport</keyword>
<feature type="transmembrane region" description="Helical" evidence="7">
    <location>
        <begin position="116"/>
        <end position="136"/>
    </location>
</feature>
<protein>
    <submittedName>
        <fullName evidence="9">Sugar ABC transporter permease</fullName>
    </submittedName>
</protein>
<dbReference type="Pfam" id="PF00528">
    <property type="entry name" value="BPD_transp_1"/>
    <property type="match status" value="1"/>
</dbReference>
<reference evidence="9 10" key="1">
    <citation type="submission" date="2019-06" db="EMBL/GenBank/DDBJ databases">
        <title>Draft genome sequence of Miniimonas arenae KCTC 19750T isolated from sea sand.</title>
        <authorList>
            <person name="Park S.-J."/>
        </authorList>
    </citation>
    <scope>NUCLEOTIDE SEQUENCE [LARGE SCALE GENOMIC DNA]</scope>
    <source>
        <strain evidence="9 10">KCTC 19750</strain>
    </source>
</reference>
<comment type="subcellular location">
    <subcellularLocation>
        <location evidence="1 7">Cell membrane</location>
        <topology evidence="1 7">Multi-pass membrane protein</topology>
    </subcellularLocation>
</comment>
<dbReference type="GO" id="GO:0005886">
    <property type="term" value="C:plasma membrane"/>
    <property type="evidence" value="ECO:0007669"/>
    <property type="project" value="UniProtKB-SubCell"/>
</dbReference>
<evidence type="ECO:0000256" key="1">
    <source>
        <dbReference type="ARBA" id="ARBA00004651"/>
    </source>
</evidence>
<proteinExistence type="inferred from homology"/>
<keyword evidence="4 7" id="KW-0812">Transmembrane</keyword>
<evidence type="ECO:0000259" key="8">
    <source>
        <dbReference type="PROSITE" id="PS50928"/>
    </source>
</evidence>
<keyword evidence="10" id="KW-1185">Reference proteome</keyword>
<keyword evidence="5 7" id="KW-1133">Transmembrane helix</keyword>
<feature type="domain" description="ABC transmembrane type-1" evidence="8">
    <location>
        <begin position="78"/>
        <end position="291"/>
    </location>
</feature>
<dbReference type="AlphaFoldDB" id="A0A5C5BD13"/>
<evidence type="ECO:0000256" key="5">
    <source>
        <dbReference type="ARBA" id="ARBA00022989"/>
    </source>
</evidence>
<evidence type="ECO:0000256" key="7">
    <source>
        <dbReference type="RuleBase" id="RU363032"/>
    </source>
</evidence>
<gene>
    <name evidence="9" type="ORF">FH969_08965</name>
</gene>
<dbReference type="Proteomes" id="UP000313849">
    <property type="component" value="Unassembled WGS sequence"/>
</dbReference>
<keyword evidence="6 7" id="KW-0472">Membrane</keyword>
<dbReference type="CDD" id="cd06261">
    <property type="entry name" value="TM_PBP2"/>
    <property type="match status" value="1"/>
</dbReference>
<dbReference type="SUPFAM" id="SSF161098">
    <property type="entry name" value="MetI-like"/>
    <property type="match status" value="1"/>
</dbReference>